<evidence type="ECO:0000313" key="1">
    <source>
        <dbReference type="EMBL" id="SUD62373.1"/>
    </source>
</evidence>
<evidence type="ECO:0000313" key="2">
    <source>
        <dbReference type="Proteomes" id="UP000254084"/>
    </source>
</evidence>
<name>A0A061CY06_ECTOL</name>
<sequence length="129" mass="14736">MGLLLTQTAVVEAVFHDQVDAAQIRQWLDGIERLIEDRQPFFFISSTREGSTLAEDYRAIQGVWYKQHKAAFREVCQGLVRIACDADEQTRLDTPALHAAWGVPYFVTLDRTHGYRWIAERMVSHAASV</sequence>
<organism evidence="1 2">
    <name type="scientific">Ectopseudomonas oleovorans</name>
    <name type="common">Pseudomonas oleovorans</name>
    <dbReference type="NCBI Taxonomy" id="301"/>
    <lineage>
        <taxon>Bacteria</taxon>
        <taxon>Pseudomonadati</taxon>
        <taxon>Pseudomonadota</taxon>
        <taxon>Gammaproteobacteria</taxon>
        <taxon>Pseudomonadales</taxon>
        <taxon>Pseudomonadaceae</taxon>
        <taxon>Ectopseudomonas</taxon>
    </lineage>
</organism>
<gene>
    <name evidence="1" type="ORF">NCTC10860_04811</name>
</gene>
<dbReference type="Proteomes" id="UP000254084">
    <property type="component" value="Unassembled WGS sequence"/>
</dbReference>
<protein>
    <submittedName>
        <fullName evidence="1">Uncharacterized protein</fullName>
    </submittedName>
</protein>
<dbReference type="EMBL" id="UGUW01000004">
    <property type="protein sequence ID" value="SUD62373.1"/>
    <property type="molecule type" value="Genomic_DNA"/>
</dbReference>
<reference evidence="1 2" key="1">
    <citation type="submission" date="2018-06" db="EMBL/GenBank/DDBJ databases">
        <authorList>
            <consortium name="Pathogen Informatics"/>
            <person name="Doyle S."/>
        </authorList>
    </citation>
    <scope>NUCLEOTIDE SEQUENCE [LARGE SCALE GENOMIC DNA]</scope>
    <source>
        <strain evidence="1 2">NCTC10860</strain>
    </source>
</reference>
<dbReference type="AlphaFoldDB" id="A0A061CY06"/>
<dbReference type="RefSeq" id="WP_003464871.1">
    <property type="nucleotide sequence ID" value="NZ_CP166923.2"/>
</dbReference>
<proteinExistence type="predicted"/>
<accession>A0A061CY06</accession>